<dbReference type="OrthoDB" id="9807800at2"/>
<gene>
    <name evidence="3" type="ORF">D0Y96_08235</name>
</gene>
<sequence length="170" mass="19058">MKPLIDNEIIQDLAWFRYSLRKFLRFSENAARECGVTPQRHQLMLGIAGFTGTGKATISELAEFLQEKNNSVVGLVDRAVQSGLVRRESSESDRRLVVVSLTSQGEKILSRLALLHQEEVRRVRAGSLNPQKRKSQLAAGHAATDVAGRPALSKPAHRLKNFTREKEDRK</sequence>
<feature type="region of interest" description="Disordered" evidence="1">
    <location>
        <begin position="125"/>
        <end position="170"/>
    </location>
</feature>
<evidence type="ECO:0000259" key="2">
    <source>
        <dbReference type="PROSITE" id="PS50995"/>
    </source>
</evidence>
<dbReference type="AlphaFoldDB" id="A0A372IPC4"/>
<feature type="domain" description="HTH marR-type" evidence="2">
    <location>
        <begin position="6"/>
        <end position="161"/>
    </location>
</feature>
<dbReference type="RefSeq" id="WP_117298903.1">
    <property type="nucleotide sequence ID" value="NZ_QVQT02000003.1"/>
</dbReference>
<dbReference type="PRINTS" id="PR00598">
    <property type="entry name" value="HTHMARR"/>
</dbReference>
<organism evidence="3 4">
    <name type="scientific">Paracidobacterium acidisoli</name>
    <dbReference type="NCBI Taxonomy" id="2303751"/>
    <lineage>
        <taxon>Bacteria</taxon>
        <taxon>Pseudomonadati</taxon>
        <taxon>Acidobacteriota</taxon>
        <taxon>Terriglobia</taxon>
        <taxon>Terriglobales</taxon>
        <taxon>Acidobacteriaceae</taxon>
        <taxon>Paracidobacterium</taxon>
    </lineage>
</organism>
<reference evidence="3 4" key="1">
    <citation type="submission" date="2018-08" db="EMBL/GenBank/DDBJ databases">
        <title>Acidipila sp. 4G-K13, an acidobacterium isolated from forest soil.</title>
        <authorList>
            <person name="Gao Z.-H."/>
            <person name="Qiu L.-H."/>
        </authorList>
    </citation>
    <scope>NUCLEOTIDE SEQUENCE [LARGE SCALE GENOMIC DNA]</scope>
    <source>
        <strain evidence="3 4">4G-K13</strain>
    </source>
</reference>
<dbReference type="Pfam" id="PF12802">
    <property type="entry name" value="MarR_2"/>
    <property type="match status" value="1"/>
</dbReference>
<evidence type="ECO:0000256" key="1">
    <source>
        <dbReference type="SAM" id="MobiDB-lite"/>
    </source>
</evidence>
<dbReference type="InterPro" id="IPR000835">
    <property type="entry name" value="HTH_MarR-typ"/>
</dbReference>
<comment type="caution">
    <text evidence="3">The sequence shown here is derived from an EMBL/GenBank/DDBJ whole genome shotgun (WGS) entry which is preliminary data.</text>
</comment>
<evidence type="ECO:0000313" key="4">
    <source>
        <dbReference type="Proteomes" id="UP000264702"/>
    </source>
</evidence>
<dbReference type="GO" id="GO:0003700">
    <property type="term" value="F:DNA-binding transcription factor activity"/>
    <property type="evidence" value="ECO:0007669"/>
    <property type="project" value="InterPro"/>
</dbReference>
<name>A0A372IPC4_9BACT</name>
<dbReference type="Gene3D" id="1.10.10.10">
    <property type="entry name" value="Winged helix-like DNA-binding domain superfamily/Winged helix DNA-binding domain"/>
    <property type="match status" value="1"/>
</dbReference>
<keyword evidence="4" id="KW-1185">Reference proteome</keyword>
<dbReference type="EMBL" id="QVQT01000003">
    <property type="protein sequence ID" value="RFU16734.1"/>
    <property type="molecule type" value="Genomic_DNA"/>
</dbReference>
<accession>A0A372IPC4</accession>
<dbReference type="Proteomes" id="UP000264702">
    <property type="component" value="Unassembled WGS sequence"/>
</dbReference>
<dbReference type="PANTHER" id="PTHR33164:SF89">
    <property type="entry name" value="MARR FAMILY REGULATORY PROTEIN"/>
    <property type="match status" value="1"/>
</dbReference>
<dbReference type="SMART" id="SM00347">
    <property type="entry name" value="HTH_MARR"/>
    <property type="match status" value="1"/>
</dbReference>
<dbReference type="PANTHER" id="PTHR33164">
    <property type="entry name" value="TRANSCRIPTIONAL REGULATOR, MARR FAMILY"/>
    <property type="match status" value="1"/>
</dbReference>
<dbReference type="InterPro" id="IPR039422">
    <property type="entry name" value="MarR/SlyA-like"/>
</dbReference>
<dbReference type="PROSITE" id="PS50995">
    <property type="entry name" value="HTH_MARR_2"/>
    <property type="match status" value="1"/>
</dbReference>
<evidence type="ECO:0000313" key="3">
    <source>
        <dbReference type="EMBL" id="RFU16734.1"/>
    </source>
</evidence>
<dbReference type="SUPFAM" id="SSF46785">
    <property type="entry name" value="Winged helix' DNA-binding domain"/>
    <property type="match status" value="1"/>
</dbReference>
<dbReference type="GO" id="GO:0006950">
    <property type="term" value="P:response to stress"/>
    <property type="evidence" value="ECO:0007669"/>
    <property type="project" value="TreeGrafter"/>
</dbReference>
<dbReference type="InterPro" id="IPR036388">
    <property type="entry name" value="WH-like_DNA-bd_sf"/>
</dbReference>
<protein>
    <submittedName>
        <fullName evidence="3">MarR family transcriptional regulator</fullName>
    </submittedName>
</protein>
<proteinExistence type="predicted"/>
<dbReference type="InterPro" id="IPR036390">
    <property type="entry name" value="WH_DNA-bd_sf"/>
</dbReference>